<sequence length="83" mass="9653">MFTFNLHEPVGMVSVQRMQWQCVHFSVWAKDQYPLLKKRGVLNFNHHKGKRSVPNFNLHELICKIVLSCAAEKTDIHLEPPLA</sequence>
<reference evidence="1 2" key="1">
    <citation type="submission" date="2023-03" db="EMBL/GenBank/DDBJ databases">
        <title>High-quality genome of Scylla paramamosain provides insights in environmental adaptation.</title>
        <authorList>
            <person name="Zhang L."/>
        </authorList>
    </citation>
    <scope>NUCLEOTIDE SEQUENCE [LARGE SCALE GENOMIC DNA]</scope>
    <source>
        <strain evidence="1">LZ_2023a</strain>
        <tissue evidence="1">Muscle</tissue>
    </source>
</reference>
<evidence type="ECO:0000313" key="1">
    <source>
        <dbReference type="EMBL" id="KAK8398168.1"/>
    </source>
</evidence>
<organism evidence="1 2">
    <name type="scientific">Scylla paramamosain</name>
    <name type="common">Mud crab</name>
    <dbReference type="NCBI Taxonomy" id="85552"/>
    <lineage>
        <taxon>Eukaryota</taxon>
        <taxon>Metazoa</taxon>
        <taxon>Ecdysozoa</taxon>
        <taxon>Arthropoda</taxon>
        <taxon>Crustacea</taxon>
        <taxon>Multicrustacea</taxon>
        <taxon>Malacostraca</taxon>
        <taxon>Eumalacostraca</taxon>
        <taxon>Eucarida</taxon>
        <taxon>Decapoda</taxon>
        <taxon>Pleocyemata</taxon>
        <taxon>Brachyura</taxon>
        <taxon>Eubrachyura</taxon>
        <taxon>Portunoidea</taxon>
        <taxon>Portunidae</taxon>
        <taxon>Portuninae</taxon>
        <taxon>Scylla</taxon>
    </lineage>
</organism>
<protein>
    <submittedName>
        <fullName evidence="1">Uncharacterized protein</fullName>
    </submittedName>
</protein>
<keyword evidence="2" id="KW-1185">Reference proteome</keyword>
<dbReference type="EMBL" id="JARAKH010000012">
    <property type="protein sequence ID" value="KAK8398168.1"/>
    <property type="molecule type" value="Genomic_DNA"/>
</dbReference>
<name>A0AAW0UFU6_SCYPA</name>
<comment type="caution">
    <text evidence="1">The sequence shown here is derived from an EMBL/GenBank/DDBJ whole genome shotgun (WGS) entry which is preliminary data.</text>
</comment>
<accession>A0AAW0UFU6</accession>
<dbReference type="Proteomes" id="UP001487740">
    <property type="component" value="Unassembled WGS sequence"/>
</dbReference>
<gene>
    <name evidence="1" type="ORF">O3P69_003829</name>
</gene>
<dbReference type="AlphaFoldDB" id="A0AAW0UFU6"/>
<proteinExistence type="predicted"/>
<evidence type="ECO:0000313" key="2">
    <source>
        <dbReference type="Proteomes" id="UP001487740"/>
    </source>
</evidence>